<organism evidence="1 2">
    <name type="scientific">Massarina eburnea CBS 473.64</name>
    <dbReference type="NCBI Taxonomy" id="1395130"/>
    <lineage>
        <taxon>Eukaryota</taxon>
        <taxon>Fungi</taxon>
        <taxon>Dikarya</taxon>
        <taxon>Ascomycota</taxon>
        <taxon>Pezizomycotina</taxon>
        <taxon>Dothideomycetes</taxon>
        <taxon>Pleosporomycetidae</taxon>
        <taxon>Pleosporales</taxon>
        <taxon>Massarineae</taxon>
        <taxon>Massarinaceae</taxon>
        <taxon>Massarina</taxon>
    </lineage>
</organism>
<sequence>MILDTRTNSFLPADQRPDWNGSSCTLIFQKSSAVIAHIGAKQRGTRKKVIWKSSLYQGKQIGKNVP</sequence>
<accession>A0A6A6RPQ7</accession>
<evidence type="ECO:0000313" key="2">
    <source>
        <dbReference type="Proteomes" id="UP000799753"/>
    </source>
</evidence>
<keyword evidence="2" id="KW-1185">Reference proteome</keyword>
<gene>
    <name evidence="1" type="ORF">P280DRAFT_473314</name>
</gene>
<protein>
    <submittedName>
        <fullName evidence="1">Uncharacterized protein</fullName>
    </submittedName>
</protein>
<evidence type="ECO:0000313" key="1">
    <source>
        <dbReference type="EMBL" id="KAF2636178.1"/>
    </source>
</evidence>
<proteinExistence type="predicted"/>
<reference evidence="1" key="1">
    <citation type="journal article" date="2020" name="Stud. Mycol.">
        <title>101 Dothideomycetes genomes: a test case for predicting lifestyles and emergence of pathogens.</title>
        <authorList>
            <person name="Haridas S."/>
            <person name="Albert R."/>
            <person name="Binder M."/>
            <person name="Bloem J."/>
            <person name="Labutti K."/>
            <person name="Salamov A."/>
            <person name="Andreopoulos B."/>
            <person name="Baker S."/>
            <person name="Barry K."/>
            <person name="Bills G."/>
            <person name="Bluhm B."/>
            <person name="Cannon C."/>
            <person name="Castanera R."/>
            <person name="Culley D."/>
            <person name="Daum C."/>
            <person name="Ezra D."/>
            <person name="Gonzalez J."/>
            <person name="Henrissat B."/>
            <person name="Kuo A."/>
            <person name="Liang C."/>
            <person name="Lipzen A."/>
            <person name="Lutzoni F."/>
            <person name="Magnuson J."/>
            <person name="Mondo S."/>
            <person name="Nolan M."/>
            <person name="Ohm R."/>
            <person name="Pangilinan J."/>
            <person name="Park H.-J."/>
            <person name="Ramirez L."/>
            <person name="Alfaro M."/>
            <person name="Sun H."/>
            <person name="Tritt A."/>
            <person name="Yoshinaga Y."/>
            <person name="Zwiers L.-H."/>
            <person name="Turgeon B."/>
            <person name="Goodwin S."/>
            <person name="Spatafora J."/>
            <person name="Crous P."/>
            <person name="Grigoriev I."/>
        </authorList>
    </citation>
    <scope>NUCLEOTIDE SEQUENCE</scope>
    <source>
        <strain evidence="1">CBS 473.64</strain>
    </source>
</reference>
<name>A0A6A6RPQ7_9PLEO</name>
<dbReference type="AlphaFoldDB" id="A0A6A6RPQ7"/>
<dbReference type="Proteomes" id="UP000799753">
    <property type="component" value="Unassembled WGS sequence"/>
</dbReference>
<dbReference type="EMBL" id="MU006800">
    <property type="protein sequence ID" value="KAF2636178.1"/>
    <property type="molecule type" value="Genomic_DNA"/>
</dbReference>